<evidence type="ECO:0000313" key="4">
    <source>
        <dbReference type="EMBL" id="EIW76085.1"/>
    </source>
</evidence>
<dbReference type="GeneID" id="19206183"/>
<keyword evidence="5" id="KW-1185">Reference proteome</keyword>
<feature type="region of interest" description="Disordered" evidence="2">
    <location>
        <begin position="39"/>
        <end position="68"/>
    </location>
</feature>
<dbReference type="KEGG" id="cput:CONPUDRAFT_169270"/>
<evidence type="ECO:0000256" key="2">
    <source>
        <dbReference type="SAM" id="MobiDB-lite"/>
    </source>
</evidence>
<dbReference type="EMBL" id="JH711587">
    <property type="protein sequence ID" value="EIW76085.1"/>
    <property type="molecule type" value="Genomic_DNA"/>
</dbReference>
<reference evidence="5" key="1">
    <citation type="journal article" date="2012" name="Science">
        <title>The Paleozoic origin of enzymatic lignin decomposition reconstructed from 31 fungal genomes.</title>
        <authorList>
            <person name="Floudas D."/>
            <person name="Binder M."/>
            <person name="Riley R."/>
            <person name="Barry K."/>
            <person name="Blanchette R.A."/>
            <person name="Henrissat B."/>
            <person name="Martinez A.T."/>
            <person name="Otillar R."/>
            <person name="Spatafora J.W."/>
            <person name="Yadav J.S."/>
            <person name="Aerts A."/>
            <person name="Benoit I."/>
            <person name="Boyd A."/>
            <person name="Carlson A."/>
            <person name="Copeland A."/>
            <person name="Coutinho P.M."/>
            <person name="de Vries R.P."/>
            <person name="Ferreira P."/>
            <person name="Findley K."/>
            <person name="Foster B."/>
            <person name="Gaskell J."/>
            <person name="Glotzer D."/>
            <person name="Gorecki P."/>
            <person name="Heitman J."/>
            <person name="Hesse C."/>
            <person name="Hori C."/>
            <person name="Igarashi K."/>
            <person name="Jurgens J.A."/>
            <person name="Kallen N."/>
            <person name="Kersten P."/>
            <person name="Kohler A."/>
            <person name="Kuees U."/>
            <person name="Kumar T.K.A."/>
            <person name="Kuo A."/>
            <person name="LaButti K."/>
            <person name="Larrondo L.F."/>
            <person name="Lindquist E."/>
            <person name="Ling A."/>
            <person name="Lombard V."/>
            <person name="Lucas S."/>
            <person name="Lundell T."/>
            <person name="Martin R."/>
            <person name="McLaughlin D.J."/>
            <person name="Morgenstern I."/>
            <person name="Morin E."/>
            <person name="Murat C."/>
            <person name="Nagy L.G."/>
            <person name="Nolan M."/>
            <person name="Ohm R.A."/>
            <person name="Patyshakuliyeva A."/>
            <person name="Rokas A."/>
            <person name="Ruiz-Duenas F.J."/>
            <person name="Sabat G."/>
            <person name="Salamov A."/>
            <person name="Samejima M."/>
            <person name="Schmutz J."/>
            <person name="Slot J.C."/>
            <person name="St John F."/>
            <person name="Stenlid J."/>
            <person name="Sun H."/>
            <person name="Sun S."/>
            <person name="Syed K."/>
            <person name="Tsang A."/>
            <person name="Wiebenga A."/>
            <person name="Young D."/>
            <person name="Pisabarro A."/>
            <person name="Eastwood D.C."/>
            <person name="Martin F."/>
            <person name="Cullen D."/>
            <person name="Grigoriev I.V."/>
            <person name="Hibbett D.S."/>
        </authorList>
    </citation>
    <scope>NUCLEOTIDE SEQUENCE [LARGE SCALE GENOMIC DNA]</scope>
    <source>
        <strain evidence="5">RWD-64-598 SS2</strain>
    </source>
</reference>
<feature type="compositionally biased region" description="Low complexity" evidence="2">
    <location>
        <begin position="615"/>
        <end position="633"/>
    </location>
</feature>
<name>A0A5M3MBS6_CONPW</name>
<feature type="region of interest" description="Disordered" evidence="2">
    <location>
        <begin position="615"/>
        <end position="649"/>
    </location>
</feature>
<gene>
    <name evidence="4" type="ORF">CONPUDRAFT_169270</name>
</gene>
<feature type="chain" id="PRO_5024276622" evidence="3">
    <location>
        <begin position="17"/>
        <end position="685"/>
    </location>
</feature>
<feature type="coiled-coil region" evidence="1">
    <location>
        <begin position="309"/>
        <end position="367"/>
    </location>
</feature>
<proteinExistence type="predicted"/>
<dbReference type="AlphaFoldDB" id="A0A5M3MBS6"/>
<feature type="region of interest" description="Disordered" evidence="2">
    <location>
        <begin position="666"/>
        <end position="685"/>
    </location>
</feature>
<dbReference type="RefSeq" id="XP_007774064.1">
    <property type="nucleotide sequence ID" value="XM_007775874.1"/>
</dbReference>
<dbReference type="Proteomes" id="UP000053558">
    <property type="component" value="Unassembled WGS sequence"/>
</dbReference>
<keyword evidence="1" id="KW-0175">Coiled coil</keyword>
<feature type="compositionally biased region" description="Acidic residues" evidence="2">
    <location>
        <begin position="578"/>
        <end position="602"/>
    </location>
</feature>
<evidence type="ECO:0000256" key="1">
    <source>
        <dbReference type="SAM" id="Coils"/>
    </source>
</evidence>
<feature type="signal peptide" evidence="3">
    <location>
        <begin position="1"/>
        <end position="16"/>
    </location>
</feature>
<feature type="coiled-coil region" evidence="1">
    <location>
        <begin position="126"/>
        <end position="174"/>
    </location>
</feature>
<evidence type="ECO:0000313" key="5">
    <source>
        <dbReference type="Proteomes" id="UP000053558"/>
    </source>
</evidence>
<feature type="region of interest" description="Disordered" evidence="2">
    <location>
        <begin position="547"/>
        <end position="603"/>
    </location>
</feature>
<comment type="caution">
    <text evidence="4">The sequence shown here is derived from an EMBL/GenBank/DDBJ whole genome shotgun (WGS) entry which is preliminary data.</text>
</comment>
<organism evidence="4 5">
    <name type="scientific">Coniophora puteana (strain RWD-64-598)</name>
    <name type="common">Brown rot fungus</name>
    <dbReference type="NCBI Taxonomy" id="741705"/>
    <lineage>
        <taxon>Eukaryota</taxon>
        <taxon>Fungi</taxon>
        <taxon>Dikarya</taxon>
        <taxon>Basidiomycota</taxon>
        <taxon>Agaricomycotina</taxon>
        <taxon>Agaricomycetes</taxon>
        <taxon>Agaricomycetidae</taxon>
        <taxon>Boletales</taxon>
        <taxon>Coniophorineae</taxon>
        <taxon>Coniophoraceae</taxon>
        <taxon>Coniophora</taxon>
    </lineage>
</organism>
<accession>A0A5M3MBS6</accession>
<keyword evidence="3" id="KW-0732">Signal</keyword>
<sequence>MHLSTLFHIIAATVIAVQCFRNPFVTLTILSAVTFITRDQGSPSSPKLVEPGAPTSTHPQSTLDHEKSAHDVLKEQTATNTDRHDTPDLEEHAQAALAFRAGAAEARIEVMEMEHVMTKKTFATYRERTIARLREKEDALEQKKDEIEDKDEKLASLQAQLADARLEAATSIRERDVQIKAFKTERDEVLRQHRDSTKRAADALAQAEVAIFECDLACEVAQTSEEDTTTLMLALAQAGKHAHIAERELDATASHVHEMEKQLGIALAIGAREVFSLKRDLAQAKHELATSALSAPPTPSTGTDTEMLLAALEQERRRADHHMTRADRAELSLHNLSRMSDKGDSELEEALSNLEATQSALNAERKLSGQYLDTAWKYHAVHEEADSSLAQHKEKVSHLSDVVVDVKFASAKLRARCELLENVLVGHDGASEELARREAMEAEAARLRRSEADAARAQVLLMLLIDHDGKVTTDHDAIHIAGQSEFSMPSGKDPLPSFVQHTSADSVKETLSSLASFASSTSPMSIMSSGSFVNLLDLFPMPPTNCPSIPNAGRRPAKRSKLIDSDDSDSESCYSAGGDDDEDGGVDSDESFEAGSISDDESCCSTTSTATATSAWTSASTTTSGAGSMTSAGPEDEPYGAKPVSCSSSSKFECFSSTMEEYCGAPASSIPPIGQYLEGTENNDC</sequence>
<feature type="coiled-coil region" evidence="1">
    <location>
        <begin position="430"/>
        <end position="457"/>
    </location>
</feature>
<evidence type="ECO:0000256" key="3">
    <source>
        <dbReference type="SAM" id="SignalP"/>
    </source>
</evidence>
<protein>
    <submittedName>
        <fullName evidence="4">Uncharacterized protein</fullName>
    </submittedName>
</protein>